<sequence>MARRAVLVIAAGLVGLAFALGGRRKVDDCPDIYEPDEPAVPVDDYAEYVGQSSCDPTEKIGMRLFREYVWTRFGGGGVGIVRPCSAPGTSEHEEGRAWDWGIVEGADLPGGLPPRFPADVDGFIEWLTCTDKGGNENANARRAGVMYMIYDRRIWRAYDKPGEPRGHWYPYSGSDPHTSHIHVSLSWAGANAQSSLYDMIRGGAVAPLPVT</sequence>
<comment type="caution">
    <text evidence="2">The sequence shown here is derived from an EMBL/GenBank/DDBJ whole genome shotgun (WGS) entry which is preliminary data.</text>
</comment>
<evidence type="ECO:0000259" key="1">
    <source>
        <dbReference type="Pfam" id="PF26571"/>
    </source>
</evidence>
<organism evidence="2">
    <name type="scientific">marine sediment metagenome</name>
    <dbReference type="NCBI Taxonomy" id="412755"/>
    <lineage>
        <taxon>unclassified sequences</taxon>
        <taxon>metagenomes</taxon>
        <taxon>ecological metagenomes</taxon>
    </lineage>
</organism>
<name>A0A0F9N1H5_9ZZZZ</name>
<dbReference type="AlphaFoldDB" id="A0A0F9N1H5"/>
<dbReference type="EMBL" id="LAZR01004098">
    <property type="protein sequence ID" value="KKN11804.1"/>
    <property type="molecule type" value="Genomic_DNA"/>
</dbReference>
<proteinExistence type="predicted"/>
<reference evidence="2" key="1">
    <citation type="journal article" date="2015" name="Nature">
        <title>Complex archaea that bridge the gap between prokaryotes and eukaryotes.</title>
        <authorList>
            <person name="Spang A."/>
            <person name="Saw J.H."/>
            <person name="Jorgensen S.L."/>
            <person name="Zaremba-Niedzwiedzka K."/>
            <person name="Martijn J."/>
            <person name="Lind A.E."/>
            <person name="van Eijk R."/>
            <person name="Schleper C."/>
            <person name="Guy L."/>
            <person name="Ettema T.J."/>
        </authorList>
    </citation>
    <scope>NUCLEOTIDE SEQUENCE</scope>
</reference>
<accession>A0A0F9N1H5</accession>
<gene>
    <name evidence="2" type="ORF">LCGC14_1022880</name>
</gene>
<evidence type="ECO:0000313" key="2">
    <source>
        <dbReference type="EMBL" id="KKN11804.1"/>
    </source>
</evidence>
<dbReference type="Pfam" id="PF26571">
    <property type="entry name" value="VldE"/>
    <property type="match status" value="1"/>
</dbReference>
<feature type="domain" description="ARB-07466-like C-terminal" evidence="1">
    <location>
        <begin position="61"/>
        <end position="181"/>
    </location>
</feature>
<protein>
    <recommendedName>
        <fullName evidence="1">ARB-07466-like C-terminal domain-containing protein</fullName>
    </recommendedName>
</protein>
<dbReference type="InterPro" id="IPR058593">
    <property type="entry name" value="ARB_07466-like_C"/>
</dbReference>